<keyword evidence="1" id="KW-0472">Membrane</keyword>
<name>A0A4Q7NFK4_9ACTN</name>
<dbReference type="Proteomes" id="UP000293638">
    <property type="component" value="Unassembled WGS sequence"/>
</dbReference>
<sequence>MNRTGGAGAPGVVRLRTLPAPPVATVLPVVTVLLALMGLTLAAPARAASGPAVGETTLSGPGHALVGAEIGYLTATVHLSSPTGIQVGTTPMNPVPMVDGYPQSTCPCVQVVRSAPATYPQSWGWLQVPLVLTSGTAQDGVWTARAPVTASSAGTWRLTRVTLDGAGQAVDFPFARARQPSASVTGTDPVVLSVTPVTHLPVRAGASVRYRVAARLRTSGEPVAGVRLGVFSAQAECTDYEPPSYVRTGADGTATWTMSGRSPGSAIIVWRPLAGSGVRGTIPPGESLCSETFPYTASMTAVPAHARVRAGTDVVVTGRLSALCYEAAPVLQRLVGRSWRTVNTSTTRLSSTASTSGCSYRTVATPRRGTSTYRVAALATLTGLRSAVSPSFRLTGR</sequence>
<accession>A0A4Q7NFK4</accession>
<feature type="transmembrane region" description="Helical" evidence="1">
    <location>
        <begin position="20"/>
        <end position="42"/>
    </location>
</feature>
<gene>
    <name evidence="2" type="ORF">EV189_3065</name>
</gene>
<dbReference type="EMBL" id="SGXD01000004">
    <property type="protein sequence ID" value="RZS82670.1"/>
    <property type="molecule type" value="Genomic_DNA"/>
</dbReference>
<reference evidence="2 3" key="1">
    <citation type="submission" date="2019-02" db="EMBL/GenBank/DDBJ databases">
        <title>Genomic Encyclopedia of Type Strains, Phase IV (KMG-IV): sequencing the most valuable type-strain genomes for metagenomic binning, comparative biology and taxonomic classification.</title>
        <authorList>
            <person name="Goeker M."/>
        </authorList>
    </citation>
    <scope>NUCLEOTIDE SEQUENCE [LARGE SCALE GENOMIC DNA]</scope>
    <source>
        <strain evidence="2 3">DSM 45622</strain>
    </source>
</reference>
<keyword evidence="1" id="KW-1133">Transmembrane helix</keyword>
<proteinExistence type="predicted"/>
<comment type="caution">
    <text evidence="2">The sequence shown here is derived from an EMBL/GenBank/DDBJ whole genome shotgun (WGS) entry which is preliminary data.</text>
</comment>
<organism evidence="2 3">
    <name type="scientific">Motilibacter rhizosphaerae</name>
    <dbReference type="NCBI Taxonomy" id="598652"/>
    <lineage>
        <taxon>Bacteria</taxon>
        <taxon>Bacillati</taxon>
        <taxon>Actinomycetota</taxon>
        <taxon>Actinomycetes</taxon>
        <taxon>Motilibacterales</taxon>
        <taxon>Motilibacteraceae</taxon>
        <taxon>Motilibacter</taxon>
    </lineage>
</organism>
<dbReference type="AlphaFoldDB" id="A0A4Q7NFK4"/>
<evidence type="ECO:0000313" key="3">
    <source>
        <dbReference type="Proteomes" id="UP000293638"/>
    </source>
</evidence>
<keyword evidence="3" id="KW-1185">Reference proteome</keyword>
<protein>
    <submittedName>
        <fullName evidence="2">Uncharacterized protein</fullName>
    </submittedName>
</protein>
<keyword evidence="1" id="KW-0812">Transmembrane</keyword>
<evidence type="ECO:0000313" key="2">
    <source>
        <dbReference type="EMBL" id="RZS82670.1"/>
    </source>
</evidence>
<evidence type="ECO:0000256" key="1">
    <source>
        <dbReference type="SAM" id="Phobius"/>
    </source>
</evidence>